<reference evidence="1 2" key="1">
    <citation type="submission" date="2020-08" db="EMBL/GenBank/DDBJ databases">
        <title>Genomic Encyclopedia of Type Strains, Phase IV (KMG-IV): sequencing the most valuable type-strain genomes for metagenomic binning, comparative biology and taxonomic classification.</title>
        <authorList>
            <person name="Goeker M."/>
        </authorList>
    </citation>
    <scope>NUCLEOTIDE SEQUENCE [LARGE SCALE GENOMIC DNA]</scope>
    <source>
        <strain evidence="1 2">DSM 25481</strain>
    </source>
</reference>
<organism evidence="1 2">
    <name type="scientific">Hansschlegelia beijingensis</name>
    <dbReference type="NCBI Taxonomy" id="1133344"/>
    <lineage>
        <taxon>Bacteria</taxon>
        <taxon>Pseudomonadati</taxon>
        <taxon>Pseudomonadota</taxon>
        <taxon>Alphaproteobacteria</taxon>
        <taxon>Hyphomicrobiales</taxon>
        <taxon>Methylopilaceae</taxon>
        <taxon>Hansschlegelia</taxon>
    </lineage>
</organism>
<dbReference type="RefSeq" id="WP_183393597.1">
    <property type="nucleotide sequence ID" value="NZ_JACIDR010000001.1"/>
</dbReference>
<dbReference type="Proteomes" id="UP000528964">
    <property type="component" value="Unassembled WGS sequence"/>
</dbReference>
<sequence length="76" mass="8164">MDTLKLPLSRHDAELLGQALDVYATTLMCAPLGLGLEMLGAVRNLRGRLEAAADQEDAVREATDDPEGNVLLFARA</sequence>
<evidence type="ECO:0000313" key="2">
    <source>
        <dbReference type="Proteomes" id="UP000528964"/>
    </source>
</evidence>
<evidence type="ECO:0000313" key="1">
    <source>
        <dbReference type="EMBL" id="MBB3971745.1"/>
    </source>
</evidence>
<comment type="caution">
    <text evidence="1">The sequence shown here is derived from an EMBL/GenBank/DDBJ whole genome shotgun (WGS) entry which is preliminary data.</text>
</comment>
<name>A0A7W6CZR6_9HYPH</name>
<gene>
    <name evidence="1" type="ORF">GGR24_000378</name>
</gene>
<protein>
    <submittedName>
        <fullName evidence="1">Uncharacterized protein</fullName>
    </submittedName>
</protein>
<keyword evidence="2" id="KW-1185">Reference proteome</keyword>
<proteinExistence type="predicted"/>
<dbReference type="AlphaFoldDB" id="A0A7W6CZR6"/>
<accession>A0A7W6CZR6</accession>
<dbReference type="EMBL" id="JACIDR010000001">
    <property type="protein sequence ID" value="MBB3971745.1"/>
    <property type="molecule type" value="Genomic_DNA"/>
</dbReference>